<feature type="domain" description="Aldehyde dehydrogenase" evidence="4">
    <location>
        <begin position="22"/>
        <end position="492"/>
    </location>
</feature>
<dbReference type="Gene3D" id="3.40.605.10">
    <property type="entry name" value="Aldehyde Dehydrogenase, Chain A, domain 1"/>
    <property type="match status" value="1"/>
</dbReference>
<evidence type="ECO:0000256" key="2">
    <source>
        <dbReference type="ARBA" id="ARBA00011881"/>
    </source>
</evidence>
<dbReference type="Gene3D" id="3.40.309.10">
    <property type="entry name" value="Aldehyde Dehydrogenase, Chain A, domain 2"/>
    <property type="match status" value="1"/>
</dbReference>
<dbReference type="AlphaFoldDB" id="M0MXV4"/>
<evidence type="ECO:0000259" key="4">
    <source>
        <dbReference type="Pfam" id="PF00171"/>
    </source>
</evidence>
<evidence type="ECO:0000256" key="1">
    <source>
        <dbReference type="ARBA" id="ARBA00009986"/>
    </source>
</evidence>
<accession>M0MXV4</accession>
<dbReference type="FunFam" id="3.40.605.10:FF:000007">
    <property type="entry name" value="NAD/NADP-dependent betaine aldehyde dehydrogenase"/>
    <property type="match status" value="1"/>
</dbReference>
<keyword evidence="6" id="KW-1185">Reference proteome</keyword>
<proteinExistence type="inferred from homology"/>
<keyword evidence="3" id="KW-0560">Oxidoreductase</keyword>
<comment type="subunit">
    <text evidence="2">Homotetramer.</text>
</comment>
<dbReference type="InterPro" id="IPR015590">
    <property type="entry name" value="Aldehyde_DH_dom"/>
</dbReference>
<dbReference type="eggNOG" id="arCOG01252">
    <property type="taxonomic scope" value="Archaea"/>
</dbReference>
<dbReference type="Proteomes" id="UP000011680">
    <property type="component" value="Unassembled WGS sequence"/>
</dbReference>
<evidence type="ECO:0000256" key="3">
    <source>
        <dbReference type="ARBA" id="ARBA00023002"/>
    </source>
</evidence>
<protein>
    <submittedName>
        <fullName evidence="5">Aldehyde Dehydrogenase</fullName>
    </submittedName>
</protein>
<dbReference type="InterPro" id="IPR016162">
    <property type="entry name" value="Ald_DH_N"/>
</dbReference>
<dbReference type="PATRIC" id="fig|1227457.3.peg.3238"/>
<dbReference type="InterPro" id="IPR016161">
    <property type="entry name" value="Ald_DH/histidinol_DH"/>
</dbReference>
<sequence length="496" mass="53437">MPWSRSHLEMADTYENYVDGEWRASETGDTFEVRNPSDTTQVVAEVQQSSEADANGAVEAAAAAQDEWADTPGPARGKFLRETAKRMDQRRDELAETLASEEGKTLSEASGEVGRAVNIFYYYAERAMDYAGESYNPSAQGQNLYTVREPVGVAGLITPWNYPIAIPAWKMAPALATGNTVVCKLSGDAPTVYLKVVECMDEATDAAGVPDGVVNVLTGSGEEVGQPIIQHEDVDAVSFTGSRQVGDMIYEQATDAHKRIQTELGSKNPTIVTESADIEEAARIVGGGAFGVTGQACTATERVLVHESVEEEFVDALVDYAEGVEIGHSVEDPGMGPKVSESELETTLDYIETAQDEGATIEYGGGQPEGSEYEDGHFVEPTVVTGLDSDATVMQEEVFGPFAGIMTFSDLDEAIELANDVEYGLAAGIVTEDHNEANRFVDEIDFGIVKVNEATTGLELHVPFGGMNASSSETYREQGEEGMDYFTIIKTVYDSY</sequence>
<dbReference type="SUPFAM" id="SSF53720">
    <property type="entry name" value="ALDH-like"/>
    <property type="match status" value="1"/>
</dbReference>
<evidence type="ECO:0000313" key="6">
    <source>
        <dbReference type="Proteomes" id="UP000011680"/>
    </source>
</evidence>
<comment type="similarity">
    <text evidence="1">Belongs to the aldehyde dehydrogenase family.</text>
</comment>
<dbReference type="STRING" id="1227457.C451_16630"/>
<comment type="caution">
    <text evidence="5">The sequence shown here is derived from an EMBL/GenBank/DDBJ whole genome shotgun (WGS) entry which is preliminary data.</text>
</comment>
<name>M0MXV4_9EURY</name>
<reference evidence="5 6" key="1">
    <citation type="journal article" date="2014" name="PLoS Genet.">
        <title>Phylogenetically driven sequencing of extremely halophilic archaea reveals strategies for static and dynamic osmo-response.</title>
        <authorList>
            <person name="Becker E.A."/>
            <person name="Seitzer P.M."/>
            <person name="Tritt A."/>
            <person name="Larsen D."/>
            <person name="Krusor M."/>
            <person name="Yao A.I."/>
            <person name="Wu D."/>
            <person name="Madern D."/>
            <person name="Eisen J.A."/>
            <person name="Darling A.E."/>
            <person name="Facciotti M.T."/>
        </authorList>
    </citation>
    <scope>NUCLEOTIDE SEQUENCE [LARGE SCALE GENOMIC DNA]</scope>
    <source>
        <strain evidence="5 6">JCM 13552</strain>
    </source>
</reference>
<organism evidence="5 6">
    <name type="scientific">Halococcus thailandensis JCM 13552</name>
    <dbReference type="NCBI Taxonomy" id="1227457"/>
    <lineage>
        <taxon>Archaea</taxon>
        <taxon>Methanobacteriati</taxon>
        <taxon>Methanobacteriota</taxon>
        <taxon>Stenosarchaea group</taxon>
        <taxon>Halobacteria</taxon>
        <taxon>Halobacteriales</taxon>
        <taxon>Halococcaceae</taxon>
        <taxon>Halococcus</taxon>
    </lineage>
</organism>
<dbReference type="Pfam" id="PF00171">
    <property type="entry name" value="Aldedh"/>
    <property type="match status" value="1"/>
</dbReference>
<dbReference type="InterPro" id="IPR016163">
    <property type="entry name" value="Ald_DH_C"/>
</dbReference>
<dbReference type="PANTHER" id="PTHR11699">
    <property type="entry name" value="ALDEHYDE DEHYDROGENASE-RELATED"/>
    <property type="match status" value="1"/>
</dbReference>
<evidence type="ECO:0000313" key="5">
    <source>
        <dbReference type="EMBL" id="EMA50143.1"/>
    </source>
</evidence>
<dbReference type="EMBL" id="AOMF01000171">
    <property type="protein sequence ID" value="EMA50143.1"/>
    <property type="molecule type" value="Genomic_DNA"/>
</dbReference>
<gene>
    <name evidence="5" type="ORF">C451_16630</name>
</gene>
<dbReference type="GO" id="GO:0016620">
    <property type="term" value="F:oxidoreductase activity, acting on the aldehyde or oxo group of donors, NAD or NADP as acceptor"/>
    <property type="evidence" value="ECO:0007669"/>
    <property type="project" value="InterPro"/>
</dbReference>